<keyword evidence="7" id="KW-0460">Magnesium</keyword>
<feature type="binding site" evidence="6">
    <location>
        <position position="60"/>
    </location>
    <ligand>
        <name>substrate</name>
    </ligand>
</feature>
<evidence type="ECO:0000313" key="8">
    <source>
        <dbReference type="EMBL" id="ORY26957.1"/>
    </source>
</evidence>
<evidence type="ECO:0000313" key="9">
    <source>
        <dbReference type="Proteomes" id="UP000193986"/>
    </source>
</evidence>
<dbReference type="EMBL" id="MCFC01000042">
    <property type="protein sequence ID" value="ORY26957.1"/>
    <property type="molecule type" value="Genomic_DNA"/>
</dbReference>
<gene>
    <name evidence="8" type="ORF">BCR39DRAFT_560236</name>
</gene>
<dbReference type="Gene3D" id="3.40.50.10420">
    <property type="entry name" value="NagB/RpiA/CoA transferase-like"/>
    <property type="match status" value="1"/>
</dbReference>
<feature type="binding site" evidence="6">
    <location>
        <begin position="8"/>
        <end position="12"/>
    </location>
    <ligand>
        <name>ATP</name>
        <dbReference type="ChEBI" id="CHEBI:30616"/>
    </ligand>
</feature>
<evidence type="ECO:0000256" key="1">
    <source>
        <dbReference type="ARBA" id="ARBA00010638"/>
    </source>
</evidence>
<dbReference type="GO" id="GO:0030272">
    <property type="term" value="F:5-formyltetrahydrofolate cyclo-ligase activity"/>
    <property type="evidence" value="ECO:0007669"/>
    <property type="project" value="UniProtKB-EC"/>
</dbReference>
<dbReference type="GO" id="GO:0035999">
    <property type="term" value="P:tetrahydrofolate interconversion"/>
    <property type="evidence" value="ECO:0007669"/>
    <property type="project" value="TreeGrafter"/>
</dbReference>
<dbReference type="EC" id="6.3.3.2" evidence="5 7"/>
<dbReference type="FunCoup" id="A0A1Y2AXM1">
    <property type="interactions" value="164"/>
</dbReference>
<dbReference type="InParanoid" id="A0A1Y2AXM1"/>
<evidence type="ECO:0000256" key="5">
    <source>
        <dbReference type="ARBA" id="ARBA00038966"/>
    </source>
</evidence>
<comment type="caution">
    <text evidence="8">The sequence shown here is derived from an EMBL/GenBank/DDBJ whole genome shotgun (WGS) entry which is preliminary data.</text>
</comment>
<evidence type="ECO:0000256" key="4">
    <source>
        <dbReference type="ARBA" id="ARBA00036539"/>
    </source>
</evidence>
<feature type="binding site" evidence="6">
    <location>
        <position position="54"/>
    </location>
    <ligand>
        <name>substrate</name>
    </ligand>
</feature>
<dbReference type="PANTHER" id="PTHR23407">
    <property type="entry name" value="ATPASE INHIBITOR/5-FORMYLTETRAHYDROFOLATE CYCLO-LIGASE"/>
    <property type="match status" value="1"/>
</dbReference>
<dbReference type="AlphaFoldDB" id="A0A1Y2AXM1"/>
<dbReference type="InterPro" id="IPR024185">
    <property type="entry name" value="FTHF_cligase-like_sf"/>
</dbReference>
<dbReference type="PANTHER" id="PTHR23407:SF1">
    <property type="entry name" value="5-FORMYLTETRAHYDROFOLATE CYCLO-LIGASE"/>
    <property type="match status" value="1"/>
</dbReference>
<dbReference type="GO" id="GO:0005524">
    <property type="term" value="F:ATP binding"/>
    <property type="evidence" value="ECO:0007669"/>
    <property type="project" value="UniProtKB-KW"/>
</dbReference>
<protein>
    <recommendedName>
        <fullName evidence="5 7">5-formyltetrahydrofolate cyclo-ligase</fullName>
        <ecNumber evidence="5 7">6.3.3.2</ecNumber>
    </recommendedName>
</protein>
<feature type="binding site" evidence="6">
    <location>
        <begin position="153"/>
        <end position="161"/>
    </location>
    <ligand>
        <name>ATP</name>
        <dbReference type="ChEBI" id="CHEBI:30616"/>
    </ligand>
</feature>
<dbReference type="InterPro" id="IPR037171">
    <property type="entry name" value="NagB/RpiA_transferase-like"/>
</dbReference>
<accession>A0A1Y2AXM1</accession>
<dbReference type="SUPFAM" id="SSF100950">
    <property type="entry name" value="NagB/RpiA/CoA transferase-like"/>
    <property type="match status" value="1"/>
</dbReference>
<dbReference type="InterPro" id="IPR002698">
    <property type="entry name" value="FTHF_cligase"/>
</dbReference>
<sequence>MANPFALKTALRKSMLRTLRSMSVEDIEKQSQVVAERLFALPVYQNAKSIGCYLSMAHGELRTTAIVTSILSREKKLYTPYIPSTPEQDMKMLRLYSPDDLDNCPLDKWGILDPGETRRDRDGARRENVLDKAVPALDLILIPGVAFDEECNRLGRGKAFYDRFLASYTTSKGSPVLLALALEPQMLPPQERVPITQTDFRLHGVISPSRVQMRSD</sequence>
<name>A0A1Y2AXM1_9TREE</name>
<keyword evidence="7" id="KW-0479">Metal-binding</keyword>
<proteinExistence type="inferred from homology"/>
<comment type="catalytic activity">
    <reaction evidence="4 7">
        <text>(6S)-5-formyl-5,6,7,8-tetrahydrofolate + ATP = (6R)-5,10-methenyltetrahydrofolate + ADP + phosphate</text>
        <dbReference type="Rhea" id="RHEA:10488"/>
        <dbReference type="ChEBI" id="CHEBI:30616"/>
        <dbReference type="ChEBI" id="CHEBI:43474"/>
        <dbReference type="ChEBI" id="CHEBI:57455"/>
        <dbReference type="ChEBI" id="CHEBI:57457"/>
        <dbReference type="ChEBI" id="CHEBI:456216"/>
        <dbReference type="EC" id="6.3.3.2"/>
    </reaction>
</comment>
<comment type="similarity">
    <text evidence="1 7">Belongs to the 5-formyltetrahydrofolate cyclo-ligase family.</text>
</comment>
<comment type="cofactor">
    <cofactor evidence="7">
        <name>Mg(2+)</name>
        <dbReference type="ChEBI" id="CHEBI:18420"/>
    </cofactor>
</comment>
<dbReference type="Proteomes" id="UP000193986">
    <property type="component" value="Unassembled WGS sequence"/>
</dbReference>
<evidence type="ECO:0000256" key="3">
    <source>
        <dbReference type="ARBA" id="ARBA00022840"/>
    </source>
</evidence>
<dbReference type="GO" id="GO:0009396">
    <property type="term" value="P:folic acid-containing compound biosynthetic process"/>
    <property type="evidence" value="ECO:0007669"/>
    <property type="project" value="TreeGrafter"/>
</dbReference>
<reference evidence="8 9" key="1">
    <citation type="submission" date="2016-07" db="EMBL/GenBank/DDBJ databases">
        <title>Pervasive Adenine N6-methylation of Active Genes in Fungi.</title>
        <authorList>
            <consortium name="DOE Joint Genome Institute"/>
            <person name="Mondo S.J."/>
            <person name="Dannebaum R.O."/>
            <person name="Kuo R.C."/>
            <person name="Labutti K."/>
            <person name="Haridas S."/>
            <person name="Kuo A."/>
            <person name="Salamov A."/>
            <person name="Ahrendt S.R."/>
            <person name="Lipzen A."/>
            <person name="Sullivan W."/>
            <person name="Andreopoulos W.B."/>
            <person name="Clum A."/>
            <person name="Lindquist E."/>
            <person name="Daum C."/>
            <person name="Ramamoorthy G.K."/>
            <person name="Gryganskyi A."/>
            <person name="Culley D."/>
            <person name="Magnuson J.K."/>
            <person name="James T.Y."/>
            <person name="O'Malley M.A."/>
            <person name="Stajich J.E."/>
            <person name="Spatafora J.W."/>
            <person name="Visel A."/>
            <person name="Grigoriev I.V."/>
        </authorList>
    </citation>
    <scope>NUCLEOTIDE SEQUENCE [LARGE SCALE GENOMIC DNA]</scope>
    <source>
        <strain evidence="8 9">68-887.2</strain>
    </source>
</reference>
<keyword evidence="9" id="KW-1185">Reference proteome</keyword>
<evidence type="ECO:0000256" key="2">
    <source>
        <dbReference type="ARBA" id="ARBA00022741"/>
    </source>
</evidence>
<dbReference type="NCBIfam" id="TIGR02727">
    <property type="entry name" value="MTHFS_bact"/>
    <property type="match status" value="1"/>
</dbReference>
<organism evidence="8 9">
    <name type="scientific">Naematelia encephala</name>
    <dbReference type="NCBI Taxonomy" id="71784"/>
    <lineage>
        <taxon>Eukaryota</taxon>
        <taxon>Fungi</taxon>
        <taxon>Dikarya</taxon>
        <taxon>Basidiomycota</taxon>
        <taxon>Agaricomycotina</taxon>
        <taxon>Tremellomycetes</taxon>
        <taxon>Tremellales</taxon>
        <taxon>Naemateliaceae</taxon>
        <taxon>Naematelia</taxon>
    </lineage>
</organism>
<dbReference type="PIRSF" id="PIRSF006806">
    <property type="entry name" value="FTHF_cligase"/>
    <property type="match status" value="1"/>
</dbReference>
<dbReference type="GO" id="GO:0005739">
    <property type="term" value="C:mitochondrion"/>
    <property type="evidence" value="ECO:0007669"/>
    <property type="project" value="TreeGrafter"/>
</dbReference>
<dbReference type="Pfam" id="PF01812">
    <property type="entry name" value="5-FTHF_cyc-lig"/>
    <property type="match status" value="1"/>
</dbReference>
<dbReference type="OrthoDB" id="2015992at2759"/>
<evidence type="ECO:0000256" key="6">
    <source>
        <dbReference type="PIRSR" id="PIRSR006806-1"/>
    </source>
</evidence>
<dbReference type="STRING" id="71784.A0A1Y2AXM1"/>
<keyword evidence="3 6" id="KW-0067">ATP-binding</keyword>
<evidence type="ECO:0000256" key="7">
    <source>
        <dbReference type="RuleBase" id="RU361279"/>
    </source>
</evidence>
<keyword evidence="2 6" id="KW-0547">Nucleotide-binding</keyword>
<dbReference type="GO" id="GO:0046872">
    <property type="term" value="F:metal ion binding"/>
    <property type="evidence" value="ECO:0007669"/>
    <property type="project" value="UniProtKB-KW"/>
</dbReference>